<gene>
    <name evidence="3" type="ORF">FYJ60_11180</name>
</gene>
<keyword evidence="4" id="KW-1185">Reference proteome</keyword>
<comment type="caution">
    <text evidence="3">The sequence shown here is derived from an EMBL/GenBank/DDBJ whole genome shotgun (WGS) entry which is preliminary data.</text>
</comment>
<evidence type="ECO:0008006" key="5">
    <source>
        <dbReference type="Google" id="ProtNLM"/>
    </source>
</evidence>
<reference evidence="3 4" key="1">
    <citation type="submission" date="2019-08" db="EMBL/GenBank/DDBJ databases">
        <title>In-depth cultivation of the pig gut microbiome towards novel bacterial diversity and tailored functional studies.</title>
        <authorList>
            <person name="Wylensek D."/>
            <person name="Hitch T.C.A."/>
            <person name="Clavel T."/>
        </authorList>
    </citation>
    <scope>NUCLEOTIDE SEQUENCE [LARGE SCALE GENOMIC DNA]</scope>
    <source>
        <strain evidence="3 4">Oil+RF-744-WCA-WT-13</strain>
    </source>
</reference>
<feature type="coiled-coil region" evidence="1">
    <location>
        <begin position="27"/>
        <end position="90"/>
    </location>
</feature>
<evidence type="ECO:0000313" key="4">
    <source>
        <dbReference type="Proteomes" id="UP000466864"/>
    </source>
</evidence>
<evidence type="ECO:0000256" key="2">
    <source>
        <dbReference type="SAM" id="MobiDB-lite"/>
    </source>
</evidence>
<name>A0A7X2TP11_9FIRM</name>
<dbReference type="EMBL" id="VUMV01000009">
    <property type="protein sequence ID" value="MST82869.1"/>
    <property type="molecule type" value="Genomic_DNA"/>
</dbReference>
<protein>
    <recommendedName>
        <fullName evidence="5">Phage minor structural protein GP20</fullName>
    </recommendedName>
</protein>
<evidence type="ECO:0000256" key="1">
    <source>
        <dbReference type="SAM" id="Coils"/>
    </source>
</evidence>
<organism evidence="3 4">
    <name type="scientific">Bilifractor porci</name>
    <dbReference type="NCBI Taxonomy" id="2606636"/>
    <lineage>
        <taxon>Bacteria</taxon>
        <taxon>Bacillati</taxon>
        <taxon>Bacillota</taxon>
        <taxon>Clostridia</taxon>
        <taxon>Lachnospirales</taxon>
        <taxon>Lachnospiraceae</taxon>
        <taxon>Bilifractor</taxon>
    </lineage>
</organism>
<dbReference type="Pfam" id="PF06810">
    <property type="entry name" value="Phage_scaffold"/>
    <property type="match status" value="1"/>
</dbReference>
<dbReference type="RefSeq" id="WP_154458771.1">
    <property type="nucleotide sequence ID" value="NZ_VUMV01000009.1"/>
</dbReference>
<evidence type="ECO:0000313" key="3">
    <source>
        <dbReference type="EMBL" id="MST82869.1"/>
    </source>
</evidence>
<proteinExistence type="predicted"/>
<dbReference type="AlphaFoldDB" id="A0A7X2TP11"/>
<feature type="region of interest" description="Disordered" evidence="2">
    <location>
        <begin position="147"/>
        <end position="170"/>
    </location>
</feature>
<accession>A0A7X2TP11</accession>
<dbReference type="Proteomes" id="UP000466864">
    <property type="component" value="Unassembled WGS sequence"/>
</dbReference>
<keyword evidence="1" id="KW-0175">Coiled coil</keyword>
<sequence>MKTEDLKAFGLEQEVIDKVFALNGKDVEAEKAKTKKAENERDNYKTQLDTAKETLSKFDGVNVDDLKGQITKLQGDLKAKDEEYAAKEAERTFNEMLSGAITAAGGKNAKAITAMLDLDALKASKNQSEDIKNAIEAVRKSDAYMFGSEEPHKNAVGATGGADGKEPSGDEFAAMRALMGLPAKKK</sequence>
<dbReference type="InterPro" id="IPR009636">
    <property type="entry name" value="SCAF"/>
</dbReference>